<sequence>MELVWDSQANNSGSSENNTANSYRWPWQLTLSNSDNVFCFLKGFSVIVCKQHCTAVVSLDAHLRKYHAASAALRRQILECFTQFKTVALSAIELPEEPAQPIEELGKPLNSAQCETYS</sequence>
<dbReference type="RefSeq" id="XP_033442438.1">
    <property type="nucleotide sequence ID" value="XM_033594602.1"/>
</dbReference>
<gene>
    <name evidence="1" type="ORF">M421DRAFT_427192</name>
</gene>
<evidence type="ECO:0000313" key="1">
    <source>
        <dbReference type="EMBL" id="KAF1922184.1"/>
    </source>
</evidence>
<dbReference type="GeneID" id="54352270"/>
<name>A0A6A5R5A4_9PLEO</name>
<protein>
    <submittedName>
        <fullName evidence="1">Uncharacterized protein</fullName>
    </submittedName>
</protein>
<evidence type="ECO:0000313" key="2">
    <source>
        <dbReference type="Proteomes" id="UP000800082"/>
    </source>
</evidence>
<organism evidence="1 2">
    <name type="scientific">Didymella exigua CBS 183.55</name>
    <dbReference type="NCBI Taxonomy" id="1150837"/>
    <lineage>
        <taxon>Eukaryota</taxon>
        <taxon>Fungi</taxon>
        <taxon>Dikarya</taxon>
        <taxon>Ascomycota</taxon>
        <taxon>Pezizomycotina</taxon>
        <taxon>Dothideomycetes</taxon>
        <taxon>Pleosporomycetidae</taxon>
        <taxon>Pleosporales</taxon>
        <taxon>Pleosporineae</taxon>
        <taxon>Didymellaceae</taxon>
        <taxon>Didymella</taxon>
    </lineage>
</organism>
<dbReference type="EMBL" id="ML979056">
    <property type="protein sequence ID" value="KAF1922184.1"/>
    <property type="molecule type" value="Genomic_DNA"/>
</dbReference>
<proteinExistence type="predicted"/>
<reference evidence="1" key="1">
    <citation type="journal article" date="2020" name="Stud. Mycol.">
        <title>101 Dothideomycetes genomes: a test case for predicting lifestyles and emergence of pathogens.</title>
        <authorList>
            <person name="Haridas S."/>
            <person name="Albert R."/>
            <person name="Binder M."/>
            <person name="Bloem J."/>
            <person name="Labutti K."/>
            <person name="Salamov A."/>
            <person name="Andreopoulos B."/>
            <person name="Baker S."/>
            <person name="Barry K."/>
            <person name="Bills G."/>
            <person name="Bluhm B."/>
            <person name="Cannon C."/>
            <person name="Castanera R."/>
            <person name="Culley D."/>
            <person name="Daum C."/>
            <person name="Ezra D."/>
            <person name="Gonzalez J."/>
            <person name="Henrissat B."/>
            <person name="Kuo A."/>
            <person name="Liang C."/>
            <person name="Lipzen A."/>
            <person name="Lutzoni F."/>
            <person name="Magnuson J."/>
            <person name="Mondo S."/>
            <person name="Nolan M."/>
            <person name="Ohm R."/>
            <person name="Pangilinan J."/>
            <person name="Park H.-J."/>
            <person name="Ramirez L."/>
            <person name="Alfaro M."/>
            <person name="Sun H."/>
            <person name="Tritt A."/>
            <person name="Yoshinaga Y."/>
            <person name="Zwiers L.-H."/>
            <person name="Turgeon B."/>
            <person name="Goodwin S."/>
            <person name="Spatafora J."/>
            <person name="Crous P."/>
            <person name="Grigoriev I."/>
        </authorList>
    </citation>
    <scope>NUCLEOTIDE SEQUENCE</scope>
    <source>
        <strain evidence="1">CBS 183.55</strain>
    </source>
</reference>
<dbReference type="Proteomes" id="UP000800082">
    <property type="component" value="Unassembled WGS sequence"/>
</dbReference>
<accession>A0A6A5R5A4</accession>
<dbReference type="AlphaFoldDB" id="A0A6A5R5A4"/>
<dbReference type="OrthoDB" id="3796472at2759"/>
<keyword evidence="2" id="KW-1185">Reference proteome</keyword>